<feature type="compositionally biased region" description="Polar residues" evidence="1">
    <location>
        <begin position="2933"/>
        <end position="2942"/>
    </location>
</feature>
<dbReference type="Proteomes" id="UP000078284">
    <property type="component" value="Chromosome 1"/>
</dbReference>
<feature type="domain" description="Arabidopsis retrotransposon Orf1 C-terminal" evidence="2">
    <location>
        <begin position="718"/>
        <end position="967"/>
    </location>
</feature>
<feature type="domain" description="Retrotransposon gag" evidence="3">
    <location>
        <begin position="31"/>
        <end position="123"/>
    </location>
</feature>
<reference evidence="5" key="1">
    <citation type="journal article" date="2016" name="Proc. Natl. Acad. Sci. U.S.A.">
        <title>Chromosome-level assembly of Arabidopsis thaliana Ler reveals the extent of translocation and inversion polymorphisms.</title>
        <authorList>
            <person name="Zapata L."/>
            <person name="Ding J."/>
            <person name="Willing E.M."/>
            <person name="Hartwig B."/>
            <person name="Bezdan D."/>
            <person name="Jiao W.B."/>
            <person name="Patel V."/>
            <person name="Velikkakam James G."/>
            <person name="Koornneef M."/>
            <person name="Ossowski S."/>
            <person name="Schneeberger K."/>
        </authorList>
    </citation>
    <scope>NUCLEOTIDE SEQUENCE [LARGE SCALE GENOMIC DNA]</scope>
    <source>
        <strain evidence="5">cv. Landsberg erecta</strain>
    </source>
</reference>
<feature type="compositionally biased region" description="Basic and acidic residues" evidence="1">
    <location>
        <begin position="1247"/>
        <end position="1257"/>
    </location>
</feature>
<feature type="region of interest" description="Disordered" evidence="1">
    <location>
        <begin position="2933"/>
        <end position="3065"/>
    </location>
</feature>
<feature type="compositionally biased region" description="Basic residues" evidence="1">
    <location>
        <begin position="2980"/>
        <end position="2998"/>
    </location>
</feature>
<dbReference type="InterPro" id="IPR004312">
    <property type="entry name" value="ATHILA_Orf1_C"/>
</dbReference>
<feature type="region of interest" description="Disordered" evidence="1">
    <location>
        <begin position="1243"/>
        <end position="1265"/>
    </location>
</feature>
<gene>
    <name evidence="4" type="ordered locus">AXX17_At1g38660</name>
</gene>
<feature type="region of interest" description="Disordered" evidence="1">
    <location>
        <begin position="2459"/>
        <end position="2481"/>
    </location>
</feature>
<evidence type="ECO:0000313" key="4">
    <source>
        <dbReference type="EMBL" id="OAP12143.1"/>
    </source>
</evidence>
<dbReference type="EMBL" id="LUHQ01000001">
    <property type="protein sequence ID" value="OAP12143.1"/>
    <property type="molecule type" value="Genomic_DNA"/>
</dbReference>
<feature type="region of interest" description="Disordered" evidence="1">
    <location>
        <begin position="635"/>
        <end position="657"/>
    </location>
</feature>
<feature type="domain" description="Arabidopsis retrotransposon Orf1 C-terminal" evidence="2">
    <location>
        <begin position="2891"/>
        <end position="2935"/>
    </location>
</feature>
<sequence length="3065" mass="352085">MEDPLDHLDEFDRLCNLTKINSVSEDGFKLRLFPFSLGDKAHIWEKNLPHDSITTCDDCKKAFLAKFFSNAITARLRNEISGFSQKAGESFCEAWERFKGYTNQCPHHGFKKAFLLSTLYSGVLPRIRMLLDTASNGNFQNKDVEEGWELVENLAQSDGNYNEDCDRTIRGTADSDDKHSKEIKALNDKLDMILLSQQKHVHFLVDDEQYQVQDGEGNQLEEVSYINNNQGGYKGYNNFKTNNPNLSYRSTNVANPQDQVYPPHQQQAKPRSCCPDAEMKQMLQQLLQGQASSSMKIAKKLSELHHKLDCSYNDLNAKVETLNTKVRYLEGQLASTSAPKVTGLPGKSIQNPKDYATAHAITICHDRELPTRPVPDLITGDSDVQEGEPFTQIKVFVVKFNHSGCSRHLIQSTSEEKATIIERMVKRFKPTPLPSRALPWKFRKAWMERYKSVAAKQLDEIKAVMPLMEVLNLIPDPHKDVRGLILKRIKMCHDSDDECDVTPSRAADKRIVQEKLMPCSIEELAFSDCLCDLGASVSLMPLSVARRLEFIQYRPCDLTLILADRSSRKPFGMMKDLPVMINGVEVPTDFVVLDIEVEHKDPLILGRPFRAVIDVREEKISLNLGKHIKLQFDINKTPQESKEDEKTSGDDGVIPGEGYETEKVKESFIMSNNNGKSFMDPDYNVDEAESWSTRPEREEHVYESFRGEFERTAARRNQRRAEIARGKRAMSSRYEMIDEDIKTEYEPESWRKETKLLNKPDEVTVEEYIRFFEMNDFWGTRYPYYKTLAQLGLLEDVQHLFEKYHLETLMSYPYAAYKEETIEFLSTLQGEMYQGLTDFELYTMGLGFLTFIVDEQRYQMSIKKLEELFGFPSGKGIKTRFDREELKDLWATIGNNVPLNSTRSKSNQIRSPVIRYFQRSVANVFYSRESTGTVSNTDMEMIDFAITGILGRTKGKNVLRGDLNDACHQFEHSSIRIANILLPCIDATRILEGRNIDSSSAGLKSMFLPSVPDLITGDSDVQEGEPFTQIKVFVVKFNHSGCSRHLIQSTSEEKATIIERMVKRFKPTPLPSRALPWKFRKAWMERYKSVAAKQLDEIKAVMPLMEVLNLIPDPHKDVRGLILKRIKMCHDSDDECDVTPSRAADKRIVQEKLMPCSIEELAFSDCLCDLGASISRKPFGMMKDLPVMINGVEVPTDFVVLDIEVEHKDPLILGRPFRAVIDVREEKISLNLGKHIKLQFDINKTPQESKEDEKTSGDDGVIPGEGYETEKVKESFIMSNNNGKSFMDPDYNVDEAESWSTRPEREEHVYESFRGEFERTAARRNQRRAEIARGKRAMSSRYEMIDEDIKTEYEPESWRKETKLLNKPDEVTVEEYIRFFEMNDFWGTRYPYYKTLAQLGLLEDVQHLFEKYHLETLMSYPYAAYKEETIEFLSTLQGEMYQGLTDFELYTMGLGFLTFIVDEQRYQMSIKKLEELFGFPSGKGIKTRFDREELKDLWATIGNNVPLNSTRSKSNQIRSPVIRYFQRSVANVFYSRESTGTVSNTDMEMIDFALTGILGRTKGKNVLRGDLNDACHQFEHSSIRIANILLPCIDATRILEGRNIDSSSAGLKSMFLPSVPDLITGDSDVQEGEPFTQIKVFVVKFNHSGCSRHLIQSTSEEKATIIERMVKRFKPTPLPSRALPWKFRKAWMERYKSVAAKQLDEIKAVMPLMEVLNLIPDPHKDVRGLILKRIKMCHDSDDECDVTPSRAADKRIVQEKLMPCSIEELAFSDCLCDLGASISRKPFGMMKDLPVMINGVEVPTDFVVLDIEVEHKDPLILGRPFRAVIDVREEKISLNLGKHIKLQFDINKTPQESKEDEKTSGDDGVIPGEGYETEKVKESFIMSNNNGKSFMDPDYNVDEAESWSTRPEREEHVYESFRGEFERTAARRNQRRAEIARGKRAMSSRYEMIDEDIKTEYEPESWRKETKLLNKPDEVTVEEYIRFFEMNDFWGTRYPYYKTLAQLGLLEDVQHLFEKYHLETLMSYPYAAYKEETIEFLSTLQGEMYQGLTDFELYTMGLGFLTFIVDEQRYQMSIKKLEELFGFPSGKGIKTRFDREELKDLWATIGNNVPLNSTRSKSNQIRSPVIRYFQRSVANVFYSRESTGTVSNTDMEMIDFALTGILGRTKGKNVLRGDLNDACHQFEHSSIRIANILLPCIDATRILEGRNIDSSSAGLKSMFLPSVPDLITGDSDVQEGEPFTQIKVFVVKFNHSGCSRHLIQSTSEEKATIIERMVKRFKPTPLPSRALPWKFRKAWMERYKSVAAKQLDEIKAVMPLMEVLNLIPDPHKDVRGLILKRIKMCHDSDDECDVTPSRAADKRIVQEKLMPCSIEELAFSDCLCDLGASISRKPFGMMKDLPVMINGVEVPTDFVVLDIEVEHKDPLILGRPFRAVIDVREEKISLNLGKHIKLQFDINKTPQESKEDEKTSGDDGVIPGEGYETEKVKESFIMSNNNGKSFMDPDYNVDEAESWSTRPEREEHVYESFRGEFERTAARRNQRRAEIARGKRAMSSRYEMIDEDIKTEYEPESWRKETKLLNKPDEVTVEEYIRFFEMNDFWGTRYPYYKTLAQLGLLEDVQHLFEKYHLETLMSYPYAAYKEETIEFLSTLQGEMYQGLTDFELYTMGLGFLTFIVDEQRYQMSIKKLEELFGFPSGKGIKTRFDREELKDLWATIGNNVPLNSTRSKSNQIRSPVIRYFQRSVANVFYSRESTGTVSNTDMEMIDFALTGILGRTKGKNVLRGDLNDAPPVIPLLIHLCGYRKWALTNGKKKVRGALCVGGVVTPILEACGVLLKEPGFEHSSIRIANILLPCIDATRILEGRNIDSSSAGLKIFISRAIRQLKRSVTQKELQQKMNNSKLQKWCKKQDKLLAKCLRAIKFLKDKLSCSSSTTAIPQGQLPQDMPSRRYDERTWPEPSEQEIPHVHARHSSFEPRESWRKRRTTLTRSSSRSRRLLQSRSLHDRGAGRSRRREVEYPQSGTGRHISDKVEYPPAGADTEQGGSSMAWEQSQAAIDDQLRSFFD</sequence>
<dbReference type="CDD" id="cd00303">
    <property type="entry name" value="retropepsin_like"/>
    <property type="match status" value="1"/>
</dbReference>
<dbReference type="InterPro" id="IPR021109">
    <property type="entry name" value="Peptidase_aspartic_dom_sf"/>
</dbReference>
<comment type="caution">
    <text evidence="4">The sequence shown here is derived from an EMBL/GenBank/DDBJ whole genome shotgun (WGS) entry which is preliminary data.</text>
</comment>
<name>A0A178W461_ARATH</name>
<feature type="region of interest" description="Disordered" evidence="1">
    <location>
        <begin position="1851"/>
        <end position="1873"/>
    </location>
</feature>
<organism evidence="4 5">
    <name type="scientific">Arabidopsis thaliana</name>
    <name type="common">Mouse-ear cress</name>
    <dbReference type="NCBI Taxonomy" id="3702"/>
    <lineage>
        <taxon>Eukaryota</taxon>
        <taxon>Viridiplantae</taxon>
        <taxon>Streptophyta</taxon>
        <taxon>Embryophyta</taxon>
        <taxon>Tracheophyta</taxon>
        <taxon>Spermatophyta</taxon>
        <taxon>Magnoliopsida</taxon>
        <taxon>eudicotyledons</taxon>
        <taxon>Gunneridae</taxon>
        <taxon>Pentapetalae</taxon>
        <taxon>rosids</taxon>
        <taxon>malvids</taxon>
        <taxon>Brassicales</taxon>
        <taxon>Brassicaceae</taxon>
        <taxon>Camelineae</taxon>
        <taxon>Arabidopsis</taxon>
    </lineage>
</organism>
<proteinExistence type="predicted"/>
<feature type="domain" description="Arabidopsis retrotransposon Orf1 C-terminal" evidence="2">
    <location>
        <begin position="1326"/>
        <end position="1575"/>
    </location>
</feature>
<feature type="compositionally biased region" description="Polar residues" evidence="1">
    <location>
        <begin position="3042"/>
        <end position="3054"/>
    </location>
</feature>
<feature type="compositionally biased region" description="Basic and acidic residues" evidence="1">
    <location>
        <begin position="639"/>
        <end position="649"/>
    </location>
</feature>
<evidence type="ECO:0000256" key="1">
    <source>
        <dbReference type="SAM" id="MobiDB-lite"/>
    </source>
</evidence>
<dbReference type="InterPro" id="IPR005162">
    <property type="entry name" value="Retrotrans_gag_dom"/>
</dbReference>
<evidence type="ECO:0000259" key="3">
    <source>
        <dbReference type="Pfam" id="PF03732"/>
    </source>
</evidence>
<feature type="compositionally biased region" description="Basic and acidic residues" evidence="1">
    <location>
        <begin position="2463"/>
        <end position="2473"/>
    </location>
</feature>
<dbReference type="PANTHER" id="PTHR33067">
    <property type="entry name" value="RNA-DIRECTED DNA POLYMERASE-RELATED"/>
    <property type="match status" value="1"/>
</dbReference>
<dbReference type="PANTHER" id="PTHR33067:SF31">
    <property type="entry name" value="RNA-DIRECTED DNA POLYMERASE"/>
    <property type="match status" value="1"/>
</dbReference>
<dbReference type="Pfam" id="PF03078">
    <property type="entry name" value="ATHILA"/>
    <property type="match status" value="5"/>
</dbReference>
<dbReference type="Pfam" id="PF03732">
    <property type="entry name" value="Retrotrans_gag"/>
    <property type="match status" value="1"/>
</dbReference>
<feature type="domain" description="Arabidopsis retrotransposon Orf1 C-terminal" evidence="2">
    <location>
        <begin position="2542"/>
        <end position="2868"/>
    </location>
</feature>
<feature type="compositionally biased region" description="Basic and acidic residues" evidence="1">
    <location>
        <begin position="2947"/>
        <end position="2956"/>
    </location>
</feature>
<feature type="compositionally biased region" description="Basic and acidic residues" evidence="1">
    <location>
        <begin position="1855"/>
        <end position="1865"/>
    </location>
</feature>
<feature type="domain" description="Arabidopsis retrotransposon Orf1 C-terminal" evidence="2">
    <location>
        <begin position="1934"/>
        <end position="2183"/>
    </location>
</feature>
<evidence type="ECO:0000313" key="5">
    <source>
        <dbReference type="Proteomes" id="UP000078284"/>
    </source>
</evidence>
<protein>
    <submittedName>
        <fullName evidence="4">Uncharacterized protein</fullName>
    </submittedName>
</protein>
<evidence type="ECO:0000259" key="2">
    <source>
        <dbReference type="Pfam" id="PF03078"/>
    </source>
</evidence>
<dbReference type="Gene3D" id="2.40.70.10">
    <property type="entry name" value="Acid Proteases"/>
    <property type="match status" value="1"/>
</dbReference>
<accession>A0A178W461</accession>